<dbReference type="GO" id="GO:0060271">
    <property type="term" value="P:cilium assembly"/>
    <property type="evidence" value="ECO:0007669"/>
    <property type="project" value="TreeGrafter"/>
</dbReference>
<dbReference type="EMBL" id="JH005759">
    <property type="protein sequence ID" value="EGW15360.1"/>
    <property type="molecule type" value="Genomic_DNA"/>
</dbReference>
<dbReference type="PaxDb" id="10029-XP_007622619.1"/>
<evidence type="ECO:0000313" key="3">
    <source>
        <dbReference type="EMBL" id="EGW15360.1"/>
    </source>
</evidence>
<keyword evidence="2" id="KW-0677">Repeat</keyword>
<dbReference type="eggNOG" id="KOG0295">
    <property type="taxonomic scope" value="Eukaryota"/>
</dbReference>
<dbReference type="Proteomes" id="UP000001075">
    <property type="component" value="Unassembled WGS sequence"/>
</dbReference>
<dbReference type="Gene3D" id="2.130.10.10">
    <property type="entry name" value="YVTN repeat-like/Quinoprotein amine dehydrogenase"/>
    <property type="match status" value="1"/>
</dbReference>
<dbReference type="SUPFAM" id="SSF50978">
    <property type="entry name" value="WD40 repeat-like"/>
    <property type="match status" value="1"/>
</dbReference>
<protein>
    <submittedName>
        <fullName evidence="3">WD repeat-containing protein 67</fullName>
    </submittedName>
</protein>
<dbReference type="AlphaFoldDB" id="G3INC7"/>
<reference evidence="4" key="1">
    <citation type="journal article" date="2011" name="Nat. Biotechnol.">
        <title>The genomic sequence of the Chinese hamster ovary (CHO)-K1 cell line.</title>
        <authorList>
            <person name="Xu X."/>
            <person name="Nagarajan H."/>
            <person name="Lewis N.E."/>
            <person name="Pan S."/>
            <person name="Cai Z."/>
            <person name="Liu X."/>
            <person name="Chen W."/>
            <person name="Xie M."/>
            <person name="Wang W."/>
            <person name="Hammond S."/>
            <person name="Andersen M.R."/>
            <person name="Neff N."/>
            <person name="Passarelli B."/>
            <person name="Koh W."/>
            <person name="Fan H.C."/>
            <person name="Wang J."/>
            <person name="Gui Y."/>
            <person name="Lee K.H."/>
            <person name="Betenbaugh M.J."/>
            <person name="Quake S.R."/>
            <person name="Famili I."/>
            <person name="Palsson B.O."/>
            <person name="Wang J."/>
        </authorList>
    </citation>
    <scope>NUCLEOTIDE SEQUENCE [LARGE SCALE GENOMIC DNA]</scope>
    <source>
        <strain evidence="4">CHO K1 cell line</strain>
    </source>
</reference>
<keyword evidence="1" id="KW-0853">WD repeat</keyword>
<evidence type="ECO:0000256" key="2">
    <source>
        <dbReference type="ARBA" id="ARBA00022737"/>
    </source>
</evidence>
<name>G3INC7_CRIGR</name>
<dbReference type="InterPro" id="IPR015943">
    <property type="entry name" value="WD40/YVTN_repeat-like_dom_sf"/>
</dbReference>
<dbReference type="eggNOG" id="KOG1093">
    <property type="taxonomic scope" value="Eukaryota"/>
</dbReference>
<dbReference type="InterPro" id="IPR051570">
    <property type="entry name" value="TBC1_cilium_biogenesis"/>
</dbReference>
<dbReference type="InterPro" id="IPR036322">
    <property type="entry name" value="WD40_repeat_dom_sf"/>
</dbReference>
<dbReference type="STRING" id="10029.G3INC7"/>
<accession>G3INC7</accession>
<dbReference type="PANTHER" id="PTHR19853:SF1">
    <property type="entry name" value="TBC1 DOMAIN FAMILY MEMBER 31"/>
    <property type="match status" value="1"/>
</dbReference>
<evidence type="ECO:0000256" key="1">
    <source>
        <dbReference type="ARBA" id="ARBA00022574"/>
    </source>
</evidence>
<proteinExistence type="predicted"/>
<dbReference type="InParanoid" id="G3INC7"/>
<evidence type="ECO:0000313" key="4">
    <source>
        <dbReference type="Proteomes" id="UP000001075"/>
    </source>
</evidence>
<organism evidence="3 4">
    <name type="scientific">Cricetulus griseus</name>
    <name type="common">Chinese hamster</name>
    <name type="synonym">Cricetulus barabensis griseus</name>
    <dbReference type="NCBI Taxonomy" id="10029"/>
    <lineage>
        <taxon>Eukaryota</taxon>
        <taxon>Metazoa</taxon>
        <taxon>Chordata</taxon>
        <taxon>Craniata</taxon>
        <taxon>Vertebrata</taxon>
        <taxon>Euteleostomi</taxon>
        <taxon>Mammalia</taxon>
        <taxon>Eutheria</taxon>
        <taxon>Euarchontoglires</taxon>
        <taxon>Glires</taxon>
        <taxon>Rodentia</taxon>
        <taxon>Myomorpha</taxon>
        <taxon>Muroidea</taxon>
        <taxon>Cricetidae</taxon>
        <taxon>Cricetinae</taxon>
        <taxon>Cricetulus</taxon>
    </lineage>
</organism>
<gene>
    <name evidence="3" type="ORF">I79_025442</name>
</gene>
<dbReference type="PANTHER" id="PTHR19853">
    <property type="entry name" value="WD REPEAT CONTAINING PROTEIN 3 WDR3"/>
    <property type="match status" value="1"/>
</dbReference>
<sequence length="73" mass="8129">MRGHESSVFSISVHASGRYAITTSSDTAQLWDLDTFQRKRKLNIRQSVGIQKVSGLPLPLPRVAWSQDSEGTE</sequence>
<dbReference type="GO" id="GO:0036064">
    <property type="term" value="C:ciliary basal body"/>
    <property type="evidence" value="ECO:0007669"/>
    <property type="project" value="TreeGrafter"/>
</dbReference>